<evidence type="ECO:0000259" key="15">
    <source>
        <dbReference type="SMART" id="SM00478"/>
    </source>
</evidence>
<evidence type="ECO:0000256" key="1">
    <source>
        <dbReference type="ARBA" id="ARBA00000843"/>
    </source>
</evidence>
<feature type="domain" description="HhH-GPD" evidence="15">
    <location>
        <begin position="39"/>
        <end position="188"/>
    </location>
</feature>
<dbReference type="GO" id="GO:0006298">
    <property type="term" value="P:mismatch repair"/>
    <property type="evidence" value="ECO:0007669"/>
    <property type="project" value="TreeGrafter"/>
</dbReference>
<protein>
    <recommendedName>
        <fullName evidence="5 14">Adenine DNA glycosylase</fullName>
        <ecNumber evidence="4 14">3.2.2.31</ecNumber>
    </recommendedName>
</protein>
<keyword evidence="12" id="KW-0234">DNA repair</keyword>
<evidence type="ECO:0000256" key="14">
    <source>
        <dbReference type="RuleBase" id="RU365096"/>
    </source>
</evidence>
<dbReference type="NCBIfam" id="TIGR01084">
    <property type="entry name" value="mutY"/>
    <property type="match status" value="1"/>
</dbReference>
<dbReference type="RefSeq" id="WP_289505330.1">
    <property type="nucleotide sequence ID" value="NZ_CP116805.1"/>
</dbReference>
<sequence>MTPASRLLAWYDRHRRDLPWRAKPGEVGDAYHVWLSEVMLQQTTVATVKGYYADFLNRWPKVTDLANAPLEDVLKAWAGLGYYARARNLHKCAEAVARDHGGRFPETEAALRALPGVGDYTAAAVAAIAFGEPATVVDGNVERVMSRLFRIETPLPKGKAEIKTRTATLVPRDRPGDFAQACMDLGSSICTPKKPKCLLCPLQPDCAAHAAGEPERFPVKAPKKEKPTRRTVAFMPTHKGHVLLERRPPKGLLGGMPGLYSTPWEAQADFPDNWAAHAPATGDWQLLDGIARHTFTHFHLETRVAAAEISGRINLPSGEWVPIEDLDAAGLPTVFVKMVALYPSP</sequence>
<evidence type="ECO:0000256" key="3">
    <source>
        <dbReference type="ARBA" id="ARBA00008343"/>
    </source>
</evidence>
<dbReference type="Pfam" id="PF14815">
    <property type="entry name" value="NUDIX_4"/>
    <property type="match status" value="1"/>
</dbReference>
<dbReference type="GO" id="GO:0035485">
    <property type="term" value="F:adenine/guanine mispair binding"/>
    <property type="evidence" value="ECO:0007669"/>
    <property type="project" value="TreeGrafter"/>
</dbReference>
<dbReference type="FunFam" id="1.10.340.30:FF:000002">
    <property type="entry name" value="Adenine DNA glycosylase"/>
    <property type="match status" value="1"/>
</dbReference>
<dbReference type="Pfam" id="PF00730">
    <property type="entry name" value="HhH-GPD"/>
    <property type="match status" value="1"/>
</dbReference>
<keyword evidence="9" id="KW-0378">Hydrolase</keyword>
<dbReference type="InterPro" id="IPR003265">
    <property type="entry name" value="HhH-GPD_domain"/>
</dbReference>
<evidence type="ECO:0000256" key="5">
    <source>
        <dbReference type="ARBA" id="ARBA00022023"/>
    </source>
</evidence>
<dbReference type="GO" id="GO:0032357">
    <property type="term" value="F:oxidized purine DNA binding"/>
    <property type="evidence" value="ECO:0007669"/>
    <property type="project" value="TreeGrafter"/>
</dbReference>
<dbReference type="GO" id="GO:0046872">
    <property type="term" value="F:metal ion binding"/>
    <property type="evidence" value="ECO:0007669"/>
    <property type="project" value="UniProtKB-UniRule"/>
</dbReference>
<dbReference type="InterPro" id="IPR011257">
    <property type="entry name" value="DNA_glycosylase"/>
</dbReference>
<dbReference type="InterPro" id="IPR004036">
    <property type="entry name" value="Endonuclease-III-like_CS2"/>
</dbReference>
<dbReference type="PANTHER" id="PTHR42944:SF1">
    <property type="entry name" value="ADENINE DNA GLYCOSYLASE"/>
    <property type="match status" value="1"/>
</dbReference>
<keyword evidence="8 14" id="KW-0227">DNA damage</keyword>
<dbReference type="Gene3D" id="3.90.79.10">
    <property type="entry name" value="Nucleoside Triphosphate Pyrophosphohydrolase"/>
    <property type="match status" value="1"/>
</dbReference>
<dbReference type="GO" id="GO:0006284">
    <property type="term" value="P:base-excision repair"/>
    <property type="evidence" value="ECO:0007669"/>
    <property type="project" value="UniProtKB-UniRule"/>
</dbReference>
<dbReference type="SUPFAM" id="SSF55811">
    <property type="entry name" value="Nudix"/>
    <property type="match status" value="1"/>
</dbReference>
<dbReference type="KEGG" id="gso:PH603_07010"/>
<dbReference type="GO" id="GO:0000701">
    <property type="term" value="F:purine-specific mismatch base pair DNA N-glycosylase activity"/>
    <property type="evidence" value="ECO:0007669"/>
    <property type="project" value="UniProtKB-EC"/>
</dbReference>
<evidence type="ECO:0000256" key="6">
    <source>
        <dbReference type="ARBA" id="ARBA00022485"/>
    </source>
</evidence>
<comment type="similarity">
    <text evidence="3 14">Belongs to the Nth/MutY family.</text>
</comment>
<keyword evidence="11" id="KW-0411">Iron-sulfur</keyword>
<evidence type="ECO:0000256" key="13">
    <source>
        <dbReference type="ARBA" id="ARBA00023295"/>
    </source>
</evidence>
<dbReference type="Proteomes" id="UP001217500">
    <property type="component" value="Chromosome"/>
</dbReference>
<dbReference type="EC" id="3.2.2.31" evidence="4 14"/>
<evidence type="ECO:0000313" key="16">
    <source>
        <dbReference type="EMBL" id="WCL55508.1"/>
    </source>
</evidence>
<dbReference type="EMBL" id="CP116805">
    <property type="protein sequence ID" value="WCL55508.1"/>
    <property type="molecule type" value="Genomic_DNA"/>
</dbReference>
<comment type="function">
    <text evidence="2">Adenine glycosylase active on G-A mispairs. MutY also corrects error-prone DNA synthesis past GO lesions which are due to the oxidatively damaged form of guanine: 7,8-dihydro-8-oxoguanine (8-oxo-dGTP).</text>
</comment>
<dbReference type="InterPro" id="IPR023170">
    <property type="entry name" value="HhH_base_excis_C"/>
</dbReference>
<dbReference type="InterPro" id="IPR015797">
    <property type="entry name" value="NUDIX_hydrolase-like_dom_sf"/>
</dbReference>
<reference evidence="16" key="1">
    <citation type="submission" date="2023-01" db="EMBL/GenBank/DDBJ databases">
        <title>The genome sequence of Kordiimonadaceae bacterium 6D33.</title>
        <authorList>
            <person name="Liu Y."/>
        </authorList>
    </citation>
    <scope>NUCLEOTIDE SEQUENCE</scope>
    <source>
        <strain evidence="16">6D33</strain>
    </source>
</reference>
<evidence type="ECO:0000313" key="17">
    <source>
        <dbReference type="Proteomes" id="UP001217500"/>
    </source>
</evidence>
<keyword evidence="13 14" id="KW-0326">Glycosidase</keyword>
<keyword evidence="10 14" id="KW-0408">Iron</keyword>
<evidence type="ECO:0000256" key="12">
    <source>
        <dbReference type="ARBA" id="ARBA00023204"/>
    </source>
</evidence>
<comment type="cofactor">
    <cofactor evidence="14">
        <name>[4Fe-4S] cluster</name>
        <dbReference type="ChEBI" id="CHEBI:49883"/>
    </cofactor>
    <text evidence="14">Binds 1 [4Fe-4S] cluster.</text>
</comment>
<evidence type="ECO:0000256" key="11">
    <source>
        <dbReference type="ARBA" id="ARBA00023014"/>
    </source>
</evidence>
<comment type="catalytic activity">
    <reaction evidence="1 14">
        <text>Hydrolyzes free adenine bases from 7,8-dihydro-8-oxoguanine:adenine mismatched double-stranded DNA, leaving an apurinic site.</text>
        <dbReference type="EC" id="3.2.2.31"/>
    </reaction>
</comment>
<evidence type="ECO:0000256" key="9">
    <source>
        <dbReference type="ARBA" id="ARBA00022801"/>
    </source>
</evidence>
<dbReference type="CDD" id="cd03431">
    <property type="entry name" value="NUDIX_DNA_Glycosylase_C-MutY"/>
    <property type="match status" value="1"/>
</dbReference>
<dbReference type="InterPro" id="IPR005760">
    <property type="entry name" value="A/G_AdeGlyc_MutY"/>
</dbReference>
<dbReference type="AlphaFoldDB" id="A0AAE9XQM9"/>
<dbReference type="GO" id="GO:0034039">
    <property type="term" value="F:8-oxo-7,8-dihydroguanine DNA N-glycosylase activity"/>
    <property type="evidence" value="ECO:0007669"/>
    <property type="project" value="TreeGrafter"/>
</dbReference>
<dbReference type="SMART" id="SM00478">
    <property type="entry name" value="ENDO3c"/>
    <property type="match status" value="1"/>
</dbReference>
<dbReference type="PROSITE" id="PS00764">
    <property type="entry name" value="ENDONUCLEASE_III_1"/>
    <property type="match status" value="1"/>
</dbReference>
<dbReference type="Gene3D" id="1.10.1670.10">
    <property type="entry name" value="Helix-hairpin-Helix base-excision DNA repair enzymes (C-terminal)"/>
    <property type="match status" value="1"/>
</dbReference>
<keyword evidence="7" id="KW-0479">Metal-binding</keyword>
<dbReference type="Gene3D" id="1.10.340.30">
    <property type="entry name" value="Hypothetical protein, domain 2"/>
    <property type="match status" value="1"/>
</dbReference>
<dbReference type="InterPro" id="IPR044298">
    <property type="entry name" value="MIG/MutY"/>
</dbReference>
<gene>
    <name evidence="16" type="primary">mutY</name>
    <name evidence="16" type="ORF">PH603_07010</name>
</gene>
<evidence type="ECO:0000256" key="2">
    <source>
        <dbReference type="ARBA" id="ARBA00002933"/>
    </source>
</evidence>
<keyword evidence="6" id="KW-0004">4Fe-4S</keyword>
<dbReference type="GO" id="GO:0051539">
    <property type="term" value="F:4 iron, 4 sulfur cluster binding"/>
    <property type="evidence" value="ECO:0007669"/>
    <property type="project" value="UniProtKB-UniRule"/>
</dbReference>
<evidence type="ECO:0000256" key="7">
    <source>
        <dbReference type="ARBA" id="ARBA00022723"/>
    </source>
</evidence>
<accession>A0AAE9XQM9</accession>
<name>A0AAE9XQM9_9PROT</name>
<evidence type="ECO:0000256" key="8">
    <source>
        <dbReference type="ARBA" id="ARBA00022763"/>
    </source>
</evidence>
<dbReference type="InterPro" id="IPR029119">
    <property type="entry name" value="MutY_C"/>
</dbReference>
<dbReference type="PANTHER" id="PTHR42944">
    <property type="entry name" value="ADENINE DNA GLYCOSYLASE"/>
    <property type="match status" value="1"/>
</dbReference>
<proteinExistence type="inferred from homology"/>
<dbReference type="CDD" id="cd00056">
    <property type="entry name" value="ENDO3c"/>
    <property type="match status" value="1"/>
</dbReference>
<organism evidence="16 17">
    <name type="scientific">Gimibacter soli</name>
    <dbReference type="NCBI Taxonomy" id="3024400"/>
    <lineage>
        <taxon>Bacteria</taxon>
        <taxon>Pseudomonadati</taxon>
        <taxon>Pseudomonadota</taxon>
        <taxon>Alphaproteobacteria</taxon>
        <taxon>Kordiimonadales</taxon>
        <taxon>Temperatibacteraceae</taxon>
        <taxon>Gimibacter</taxon>
    </lineage>
</organism>
<keyword evidence="17" id="KW-1185">Reference proteome</keyword>
<evidence type="ECO:0000256" key="10">
    <source>
        <dbReference type="ARBA" id="ARBA00023004"/>
    </source>
</evidence>
<dbReference type="PROSITE" id="PS01155">
    <property type="entry name" value="ENDONUCLEASE_III_2"/>
    <property type="match status" value="1"/>
</dbReference>
<dbReference type="InterPro" id="IPR004035">
    <property type="entry name" value="Endouclease-III_FeS-bd_BS"/>
</dbReference>
<dbReference type="SUPFAM" id="SSF48150">
    <property type="entry name" value="DNA-glycosylase"/>
    <property type="match status" value="1"/>
</dbReference>
<evidence type="ECO:0000256" key="4">
    <source>
        <dbReference type="ARBA" id="ARBA00012045"/>
    </source>
</evidence>